<dbReference type="Gene3D" id="2.70.50.70">
    <property type="match status" value="1"/>
</dbReference>
<keyword evidence="11" id="KW-0119">Carbohydrate metabolism</keyword>
<dbReference type="PANTHER" id="PTHR33353:SF10">
    <property type="entry name" value="ENDO-BETA-1,4-GLUCANASE D"/>
    <property type="match status" value="1"/>
</dbReference>
<evidence type="ECO:0000313" key="19">
    <source>
        <dbReference type="Proteomes" id="UP000280685"/>
    </source>
</evidence>
<keyword evidence="4" id="KW-0479">Metal-binding</keyword>
<evidence type="ECO:0000256" key="1">
    <source>
        <dbReference type="ARBA" id="ARBA00001973"/>
    </source>
</evidence>
<gene>
    <name evidence="18" type="ORF">PODCO_300190</name>
</gene>
<keyword evidence="9" id="KW-0503">Monooxygenase</keyword>
<feature type="domain" description="Auxiliary Activity family 9 catalytic" evidence="17">
    <location>
        <begin position="20"/>
        <end position="140"/>
    </location>
</feature>
<organism evidence="18 19">
    <name type="scientific">Podospora comata</name>
    <dbReference type="NCBI Taxonomy" id="48703"/>
    <lineage>
        <taxon>Eukaryota</taxon>
        <taxon>Fungi</taxon>
        <taxon>Dikarya</taxon>
        <taxon>Ascomycota</taxon>
        <taxon>Pezizomycotina</taxon>
        <taxon>Sordariomycetes</taxon>
        <taxon>Sordariomycetidae</taxon>
        <taxon>Sordariales</taxon>
        <taxon>Podosporaceae</taxon>
        <taxon>Podospora</taxon>
    </lineage>
</organism>
<dbReference type="Pfam" id="PF03443">
    <property type="entry name" value="AA9"/>
    <property type="match status" value="2"/>
</dbReference>
<evidence type="ECO:0000256" key="13">
    <source>
        <dbReference type="ARBA" id="ARBA00044502"/>
    </source>
</evidence>
<evidence type="ECO:0000313" key="18">
    <source>
        <dbReference type="EMBL" id="VBB76591.1"/>
    </source>
</evidence>
<comment type="subcellular location">
    <subcellularLocation>
        <location evidence="2">Secreted</location>
    </subcellularLocation>
</comment>
<evidence type="ECO:0000256" key="2">
    <source>
        <dbReference type="ARBA" id="ARBA00004613"/>
    </source>
</evidence>
<evidence type="ECO:0000259" key="17">
    <source>
        <dbReference type="Pfam" id="PF03443"/>
    </source>
</evidence>
<keyword evidence="18" id="KW-0378">Hydrolase</keyword>
<feature type="domain" description="Auxiliary Activity family 9 catalytic" evidence="17">
    <location>
        <begin position="178"/>
        <end position="251"/>
    </location>
</feature>
<comment type="catalytic activity">
    <reaction evidence="14">
        <text>[(1-&gt;4)-beta-D-glucosyl]n+m + reduced acceptor + O2 = 4-dehydro-beta-D-glucosyl-[(1-&gt;4)-beta-D-glucosyl]n-1 + [(1-&gt;4)-beta-D-glucosyl]m + acceptor + H2O.</text>
        <dbReference type="EC" id="1.14.99.56"/>
    </reaction>
</comment>
<keyword evidence="6" id="KW-0136">Cellulose degradation</keyword>
<dbReference type="EC" id="1.14.99.56" evidence="15"/>
<evidence type="ECO:0000256" key="11">
    <source>
        <dbReference type="ARBA" id="ARBA00023277"/>
    </source>
</evidence>
<comment type="cofactor">
    <cofactor evidence="1">
        <name>Cu(2+)</name>
        <dbReference type="ChEBI" id="CHEBI:29036"/>
    </cofactor>
</comment>
<accession>A0ABY6S4N7</accession>
<evidence type="ECO:0000256" key="12">
    <source>
        <dbReference type="ARBA" id="ARBA00023326"/>
    </source>
</evidence>
<sequence>MQLYTAIILMWSITQGALSHYIFHQFLHNDTIFTSFKYIRPVPAETPLHITDKNDIRCNRAGANGQSTNVLTITAGDTVAFKPTSWIHHPEAYAAYLSAVPPGKSISNYAGDGDWFKIWEFGTYPNLTAESAYQQTWYVTLSFNLLPFFPLGAKIRVLMVDLFPIAGDCCRPTDTPNPNGHPPGKYLLRFEHVALHLASQRGGAEFYPSCAHVEVLNAGWKSTGLSPGPTARFPEAHEAEEHGKLVFNIWDFDDVQQLNSRKMPGPQVWDGR</sequence>
<dbReference type="PANTHER" id="PTHR33353">
    <property type="entry name" value="PUTATIVE (AFU_ORTHOLOGUE AFUA_1G12560)-RELATED"/>
    <property type="match status" value="1"/>
</dbReference>
<keyword evidence="5 16" id="KW-0732">Signal</keyword>
<keyword evidence="19" id="KW-1185">Reference proteome</keyword>
<comment type="similarity">
    <text evidence="13">Belongs to the polysaccharide monooxygenase AA9 family.</text>
</comment>
<dbReference type="EMBL" id="LR026966">
    <property type="protein sequence ID" value="VBB76591.1"/>
    <property type="molecule type" value="Genomic_DNA"/>
</dbReference>
<feature type="chain" id="PRO_5047037335" description="lytic cellulose monooxygenase (C4-dehydrogenating)" evidence="16">
    <location>
        <begin position="20"/>
        <end position="272"/>
    </location>
</feature>
<dbReference type="InterPro" id="IPR049892">
    <property type="entry name" value="AA9"/>
</dbReference>
<evidence type="ECO:0000256" key="14">
    <source>
        <dbReference type="ARBA" id="ARBA00045077"/>
    </source>
</evidence>
<reference evidence="18" key="1">
    <citation type="submission" date="2018-02" db="EMBL/GenBank/DDBJ databases">
        <authorList>
            <person name="Silar P."/>
        </authorList>
    </citation>
    <scope>NUCLEOTIDE SEQUENCE [LARGE SCALE GENOMIC DNA]</scope>
    <source>
        <strain evidence="18">T</strain>
    </source>
</reference>
<keyword evidence="10" id="KW-1015">Disulfide bond</keyword>
<protein>
    <recommendedName>
        <fullName evidence="15">lytic cellulose monooxygenase (C4-dehydrogenating)</fullName>
        <ecNumber evidence="15">1.14.99.56</ecNumber>
    </recommendedName>
</protein>
<evidence type="ECO:0000256" key="16">
    <source>
        <dbReference type="SAM" id="SignalP"/>
    </source>
</evidence>
<name>A0ABY6S4N7_PODCO</name>
<keyword evidence="8" id="KW-0186">Copper</keyword>
<dbReference type="Proteomes" id="UP000280685">
    <property type="component" value="Chromosome 3"/>
</dbReference>
<evidence type="ECO:0000256" key="15">
    <source>
        <dbReference type="ARBA" id="ARBA00047174"/>
    </source>
</evidence>
<proteinExistence type="inferred from homology"/>
<feature type="signal peptide" evidence="16">
    <location>
        <begin position="1"/>
        <end position="19"/>
    </location>
</feature>
<evidence type="ECO:0000256" key="6">
    <source>
        <dbReference type="ARBA" id="ARBA00023001"/>
    </source>
</evidence>
<evidence type="ECO:0000256" key="5">
    <source>
        <dbReference type="ARBA" id="ARBA00022729"/>
    </source>
</evidence>
<keyword evidence="3" id="KW-0964">Secreted</keyword>
<evidence type="ECO:0000256" key="3">
    <source>
        <dbReference type="ARBA" id="ARBA00022525"/>
    </source>
</evidence>
<keyword evidence="12" id="KW-0624">Polysaccharide degradation</keyword>
<evidence type="ECO:0000256" key="7">
    <source>
        <dbReference type="ARBA" id="ARBA00023002"/>
    </source>
</evidence>
<evidence type="ECO:0000256" key="4">
    <source>
        <dbReference type="ARBA" id="ARBA00022723"/>
    </source>
</evidence>
<evidence type="ECO:0000256" key="9">
    <source>
        <dbReference type="ARBA" id="ARBA00023033"/>
    </source>
</evidence>
<dbReference type="InterPro" id="IPR005103">
    <property type="entry name" value="AA9_LPMO"/>
</dbReference>
<dbReference type="GO" id="GO:0016787">
    <property type="term" value="F:hydrolase activity"/>
    <property type="evidence" value="ECO:0007669"/>
    <property type="project" value="UniProtKB-KW"/>
</dbReference>
<evidence type="ECO:0000256" key="10">
    <source>
        <dbReference type="ARBA" id="ARBA00023157"/>
    </source>
</evidence>
<keyword evidence="7" id="KW-0560">Oxidoreductase</keyword>
<evidence type="ECO:0000256" key="8">
    <source>
        <dbReference type="ARBA" id="ARBA00023008"/>
    </source>
</evidence>